<dbReference type="AlphaFoldDB" id="A0AAV4YG95"/>
<dbReference type="Proteomes" id="UP001054945">
    <property type="component" value="Unassembled WGS sequence"/>
</dbReference>
<gene>
    <name evidence="1" type="ORF">CEXT_697291</name>
</gene>
<accession>A0AAV4YG95</accession>
<reference evidence="1 2" key="1">
    <citation type="submission" date="2021-06" db="EMBL/GenBank/DDBJ databases">
        <title>Caerostris extrusa draft genome.</title>
        <authorList>
            <person name="Kono N."/>
            <person name="Arakawa K."/>
        </authorList>
    </citation>
    <scope>NUCLEOTIDE SEQUENCE [LARGE SCALE GENOMIC DNA]</scope>
</reference>
<sequence length="131" mass="14422">MGDLDGHTRTTVSAVLIKCKNSKSCLQKDQGAQFLACIFLYRVEIAYVKNEQHFTTYVLRIKSLTEAALLHIEIHEADKTTMFDALLFPVISSLLPFEINPPAPLWGDGGGHTMGQQVGGISSDSFHPPAY</sequence>
<organism evidence="1 2">
    <name type="scientific">Caerostris extrusa</name>
    <name type="common">Bark spider</name>
    <name type="synonym">Caerostris bankana</name>
    <dbReference type="NCBI Taxonomy" id="172846"/>
    <lineage>
        <taxon>Eukaryota</taxon>
        <taxon>Metazoa</taxon>
        <taxon>Ecdysozoa</taxon>
        <taxon>Arthropoda</taxon>
        <taxon>Chelicerata</taxon>
        <taxon>Arachnida</taxon>
        <taxon>Araneae</taxon>
        <taxon>Araneomorphae</taxon>
        <taxon>Entelegynae</taxon>
        <taxon>Araneoidea</taxon>
        <taxon>Araneidae</taxon>
        <taxon>Caerostris</taxon>
    </lineage>
</organism>
<name>A0AAV4YG95_CAEEX</name>
<evidence type="ECO:0000313" key="2">
    <source>
        <dbReference type="Proteomes" id="UP001054945"/>
    </source>
</evidence>
<protein>
    <submittedName>
        <fullName evidence="1">Uncharacterized protein</fullName>
    </submittedName>
</protein>
<proteinExistence type="predicted"/>
<evidence type="ECO:0000313" key="1">
    <source>
        <dbReference type="EMBL" id="GIZ05212.1"/>
    </source>
</evidence>
<comment type="caution">
    <text evidence="1">The sequence shown here is derived from an EMBL/GenBank/DDBJ whole genome shotgun (WGS) entry which is preliminary data.</text>
</comment>
<dbReference type="EMBL" id="BPLR01019236">
    <property type="protein sequence ID" value="GIZ05212.1"/>
    <property type="molecule type" value="Genomic_DNA"/>
</dbReference>
<keyword evidence="2" id="KW-1185">Reference proteome</keyword>